<dbReference type="Proteomes" id="UP001165667">
    <property type="component" value="Unassembled WGS sequence"/>
</dbReference>
<evidence type="ECO:0000256" key="3">
    <source>
        <dbReference type="ARBA" id="ARBA00022729"/>
    </source>
</evidence>
<dbReference type="Gene3D" id="3.40.50.2300">
    <property type="match status" value="2"/>
</dbReference>
<evidence type="ECO:0000313" key="6">
    <source>
        <dbReference type="EMBL" id="MCW6508758.1"/>
    </source>
</evidence>
<feature type="domain" description="Periplasmic binding protein" evidence="5">
    <location>
        <begin position="89"/>
        <end position="342"/>
    </location>
</feature>
<dbReference type="PANTHER" id="PTHR46847:SF1">
    <property type="entry name" value="D-ALLOSE-BINDING PERIPLASMIC PROTEIN-RELATED"/>
    <property type="match status" value="1"/>
</dbReference>
<protein>
    <submittedName>
        <fullName evidence="6">Substrate-binding domain-containing protein</fullName>
    </submittedName>
</protein>
<dbReference type="Pfam" id="PF13407">
    <property type="entry name" value="Peripla_BP_4"/>
    <property type="match status" value="1"/>
</dbReference>
<dbReference type="InterPro" id="IPR028082">
    <property type="entry name" value="Peripla_BP_I"/>
</dbReference>
<dbReference type="RefSeq" id="WP_282585129.1">
    <property type="nucleotide sequence ID" value="NZ_JAMOIM010000007.1"/>
</dbReference>
<organism evidence="6 7">
    <name type="scientific">Lichenifustis flavocetrariae</name>
    <dbReference type="NCBI Taxonomy" id="2949735"/>
    <lineage>
        <taxon>Bacteria</taxon>
        <taxon>Pseudomonadati</taxon>
        <taxon>Pseudomonadota</taxon>
        <taxon>Alphaproteobacteria</taxon>
        <taxon>Hyphomicrobiales</taxon>
        <taxon>Lichenihabitantaceae</taxon>
        <taxon>Lichenifustis</taxon>
    </lineage>
</organism>
<evidence type="ECO:0000313" key="7">
    <source>
        <dbReference type="Proteomes" id="UP001165667"/>
    </source>
</evidence>
<evidence type="ECO:0000256" key="2">
    <source>
        <dbReference type="ARBA" id="ARBA00007639"/>
    </source>
</evidence>
<dbReference type="AlphaFoldDB" id="A0AA41YXD7"/>
<dbReference type="CDD" id="cd06316">
    <property type="entry name" value="PBP1_ABC_sugar_binding-like"/>
    <property type="match status" value="1"/>
</dbReference>
<comment type="caution">
    <text evidence="6">The sequence shown here is derived from an EMBL/GenBank/DDBJ whole genome shotgun (WGS) entry which is preliminary data.</text>
</comment>
<name>A0AA41YXD7_9HYPH</name>
<evidence type="ECO:0000256" key="4">
    <source>
        <dbReference type="SAM" id="SignalP"/>
    </source>
</evidence>
<comment type="similarity">
    <text evidence="2">Belongs to the bacterial solute-binding protein 2 family.</text>
</comment>
<dbReference type="SUPFAM" id="SSF53822">
    <property type="entry name" value="Periplasmic binding protein-like I"/>
    <property type="match status" value="1"/>
</dbReference>
<feature type="signal peptide" evidence="4">
    <location>
        <begin position="1"/>
        <end position="27"/>
    </location>
</feature>
<feature type="chain" id="PRO_5041220288" evidence="4">
    <location>
        <begin position="28"/>
        <end position="387"/>
    </location>
</feature>
<proteinExistence type="inferred from homology"/>
<sequence>MRKAIVRFAGPCLAMTMLSAFAGSALAEDYHWPDKIPPEATELMKPLPLSPKGQPVPGFPDGPPAVTPDVFKFTQEMKDKLKAGHFTAAIAIHTMDAGWPKLQIEGITNTLKELGVDVVAVTDAKFKPGQQIADLEQLTARKPNVIFSIPIDPQSQAAAYKKVADAGIKLVFLDNVPVGMAPGKDYISVTASDNEQNAYYAAKELCEAMGGKGEVGIVTLVYDYYYSVAVRKTGAMKAFAEYPGIKLAEVGTVTSPEKAYQVATAMLTAHPDIKGIFAAWDTPAEQVVAAAKTLGRKVLVTTNDIAADSAIYVARGDFTAVGAQRPYDQGVSEAKSAAYALLGMDVPPYISVPTLRVKKINLLSALKEVTKEEPPASVLKVCNNACF</sequence>
<dbReference type="GO" id="GO:0030313">
    <property type="term" value="C:cell envelope"/>
    <property type="evidence" value="ECO:0007669"/>
    <property type="project" value="UniProtKB-SubCell"/>
</dbReference>
<accession>A0AA41YXD7</accession>
<dbReference type="PANTHER" id="PTHR46847">
    <property type="entry name" value="D-ALLOSE-BINDING PERIPLASMIC PROTEIN-RELATED"/>
    <property type="match status" value="1"/>
</dbReference>
<dbReference type="EMBL" id="JAMOIM010000007">
    <property type="protein sequence ID" value="MCW6508758.1"/>
    <property type="molecule type" value="Genomic_DNA"/>
</dbReference>
<keyword evidence="3 4" id="KW-0732">Signal</keyword>
<dbReference type="GO" id="GO:0030246">
    <property type="term" value="F:carbohydrate binding"/>
    <property type="evidence" value="ECO:0007669"/>
    <property type="project" value="UniProtKB-ARBA"/>
</dbReference>
<evidence type="ECO:0000259" key="5">
    <source>
        <dbReference type="Pfam" id="PF13407"/>
    </source>
</evidence>
<gene>
    <name evidence="6" type="ORF">M8523_12090</name>
</gene>
<keyword evidence="7" id="KW-1185">Reference proteome</keyword>
<comment type="subcellular location">
    <subcellularLocation>
        <location evidence="1">Cell envelope</location>
    </subcellularLocation>
</comment>
<dbReference type="InterPro" id="IPR025997">
    <property type="entry name" value="SBP_2_dom"/>
</dbReference>
<evidence type="ECO:0000256" key="1">
    <source>
        <dbReference type="ARBA" id="ARBA00004196"/>
    </source>
</evidence>
<reference evidence="6" key="1">
    <citation type="submission" date="2022-05" db="EMBL/GenBank/DDBJ databases">
        <authorList>
            <person name="Pankratov T."/>
        </authorList>
    </citation>
    <scope>NUCLEOTIDE SEQUENCE</scope>
    <source>
        <strain evidence="6">BP6-180914</strain>
    </source>
</reference>